<protein>
    <submittedName>
        <fullName evidence="4">SDR family NAD(P)-dependent oxidoreductase</fullName>
    </submittedName>
</protein>
<evidence type="ECO:0000256" key="3">
    <source>
        <dbReference type="ARBA" id="ARBA00023002"/>
    </source>
</evidence>
<dbReference type="Pfam" id="PF00106">
    <property type="entry name" value="adh_short"/>
    <property type="match status" value="1"/>
</dbReference>
<dbReference type="RefSeq" id="WP_211601733.1">
    <property type="nucleotide sequence ID" value="NZ_JAGSNF010000004.1"/>
</dbReference>
<dbReference type="PANTHER" id="PTHR43391:SF14">
    <property type="entry name" value="DEHYDROGENASE_REDUCTASE SDR FAMILY PROTEIN 7-LIKE"/>
    <property type="match status" value="1"/>
</dbReference>
<keyword evidence="5" id="KW-1185">Reference proteome</keyword>
<dbReference type="EMBL" id="JAGSNF010000004">
    <property type="protein sequence ID" value="MBR7742571.1"/>
    <property type="molecule type" value="Genomic_DNA"/>
</dbReference>
<proteinExistence type="inferred from homology"/>
<evidence type="ECO:0000256" key="1">
    <source>
        <dbReference type="ARBA" id="ARBA00006484"/>
    </source>
</evidence>
<dbReference type="PANTHER" id="PTHR43391">
    <property type="entry name" value="RETINOL DEHYDROGENASE-RELATED"/>
    <property type="match status" value="1"/>
</dbReference>
<gene>
    <name evidence="4" type="ORF">KC207_04635</name>
</gene>
<dbReference type="GO" id="GO:0016491">
    <property type="term" value="F:oxidoreductase activity"/>
    <property type="evidence" value="ECO:0007669"/>
    <property type="project" value="UniProtKB-KW"/>
</dbReference>
<keyword evidence="2" id="KW-0521">NADP</keyword>
<sequence length="201" mass="20746">MSDVVVVTEDHGGWAAGCARAFADQGDVVVVLGSDPGRLAALTEPSVTGTPVVVLRCDITDPDDLEQVVDQIETEHGPIAVWVNAARHPVPLPFDDLAPHDVRRATEVGYLSAVYGTMSAVERMRERDHGVVVHLVLDGDGTGVPAATAGVDLALRGFHASLIGELAADGCGVRSAVVGLSGTETVTDLSGVVTAAHLRSA</sequence>
<comment type="similarity">
    <text evidence="1">Belongs to the short-chain dehydrogenases/reductases (SDR) family.</text>
</comment>
<reference evidence="4" key="1">
    <citation type="submission" date="2021-04" db="EMBL/GenBank/DDBJ databases">
        <title>Phycicoccus avicenniae sp. nov., a novel endophytic actinomycetes isolated from branch of Avicennia mariana.</title>
        <authorList>
            <person name="Tuo L."/>
        </authorList>
    </citation>
    <scope>NUCLEOTIDE SEQUENCE</scope>
    <source>
        <strain evidence="4">BSK3Z-2</strain>
    </source>
</reference>
<dbReference type="InterPro" id="IPR036291">
    <property type="entry name" value="NAD(P)-bd_dom_sf"/>
</dbReference>
<accession>A0A941D6X3</accession>
<comment type="caution">
    <text evidence="4">The sequence shown here is derived from an EMBL/GenBank/DDBJ whole genome shotgun (WGS) entry which is preliminary data.</text>
</comment>
<dbReference type="Proteomes" id="UP000677016">
    <property type="component" value="Unassembled WGS sequence"/>
</dbReference>
<evidence type="ECO:0000313" key="5">
    <source>
        <dbReference type="Proteomes" id="UP000677016"/>
    </source>
</evidence>
<evidence type="ECO:0000313" key="4">
    <source>
        <dbReference type="EMBL" id="MBR7742571.1"/>
    </source>
</evidence>
<dbReference type="SUPFAM" id="SSF51735">
    <property type="entry name" value="NAD(P)-binding Rossmann-fold domains"/>
    <property type="match status" value="1"/>
</dbReference>
<evidence type="ECO:0000256" key="2">
    <source>
        <dbReference type="ARBA" id="ARBA00022857"/>
    </source>
</evidence>
<keyword evidence="3" id="KW-0560">Oxidoreductase</keyword>
<dbReference type="Gene3D" id="3.40.50.720">
    <property type="entry name" value="NAD(P)-binding Rossmann-like Domain"/>
    <property type="match status" value="1"/>
</dbReference>
<dbReference type="InterPro" id="IPR002347">
    <property type="entry name" value="SDR_fam"/>
</dbReference>
<organism evidence="4 5">
    <name type="scientific">Phycicoccus avicenniae</name>
    <dbReference type="NCBI Taxonomy" id="2828860"/>
    <lineage>
        <taxon>Bacteria</taxon>
        <taxon>Bacillati</taxon>
        <taxon>Actinomycetota</taxon>
        <taxon>Actinomycetes</taxon>
        <taxon>Micrococcales</taxon>
        <taxon>Intrasporangiaceae</taxon>
        <taxon>Phycicoccus</taxon>
    </lineage>
</organism>
<name>A0A941D6X3_9MICO</name>
<dbReference type="AlphaFoldDB" id="A0A941D6X3"/>